<feature type="transmembrane region" description="Helical" evidence="13">
    <location>
        <begin position="135"/>
        <end position="154"/>
    </location>
</feature>
<dbReference type="EMBL" id="SMYL01000001">
    <property type="protein sequence ID" value="TDK68376.1"/>
    <property type="molecule type" value="Genomic_DNA"/>
</dbReference>
<comment type="cofactor">
    <cofactor evidence="1">
        <name>Zn(2+)</name>
        <dbReference type="ChEBI" id="CHEBI:29105"/>
    </cofactor>
</comment>
<protein>
    <submittedName>
        <fullName evidence="14">Site-2 protease family protein</fullName>
    </submittedName>
</protein>
<evidence type="ECO:0000256" key="10">
    <source>
        <dbReference type="ARBA" id="ARBA00022989"/>
    </source>
</evidence>
<keyword evidence="9" id="KW-0862">Zinc</keyword>
<evidence type="ECO:0000256" key="2">
    <source>
        <dbReference type="ARBA" id="ARBA00004651"/>
    </source>
</evidence>
<evidence type="ECO:0000313" key="15">
    <source>
        <dbReference type="Proteomes" id="UP000294829"/>
    </source>
</evidence>
<dbReference type="PANTHER" id="PTHR35864:SF1">
    <property type="entry name" value="ZINC METALLOPROTEASE YWHC-RELATED"/>
    <property type="match status" value="1"/>
</dbReference>
<feature type="transmembrane region" description="Helical" evidence="13">
    <location>
        <begin position="95"/>
        <end position="115"/>
    </location>
</feature>
<evidence type="ECO:0000256" key="12">
    <source>
        <dbReference type="ARBA" id="ARBA00023136"/>
    </source>
</evidence>
<keyword evidence="10 13" id="KW-1133">Transmembrane helix</keyword>
<evidence type="ECO:0000256" key="4">
    <source>
        <dbReference type="ARBA" id="ARBA00022475"/>
    </source>
</evidence>
<feature type="transmembrane region" description="Helical" evidence="13">
    <location>
        <begin position="53"/>
        <end position="74"/>
    </location>
</feature>
<evidence type="ECO:0000256" key="1">
    <source>
        <dbReference type="ARBA" id="ARBA00001947"/>
    </source>
</evidence>
<dbReference type="AlphaFoldDB" id="A0A4V3AV58"/>
<dbReference type="PANTHER" id="PTHR35864">
    <property type="entry name" value="ZINC METALLOPROTEASE MJ0611-RELATED"/>
    <property type="match status" value="1"/>
</dbReference>
<evidence type="ECO:0000256" key="3">
    <source>
        <dbReference type="ARBA" id="ARBA00007931"/>
    </source>
</evidence>
<evidence type="ECO:0000256" key="11">
    <source>
        <dbReference type="ARBA" id="ARBA00023049"/>
    </source>
</evidence>
<keyword evidence="5 14" id="KW-0645">Protease</keyword>
<dbReference type="InterPro" id="IPR044537">
    <property type="entry name" value="Rip2-like"/>
</dbReference>
<keyword evidence="8" id="KW-0378">Hydrolase</keyword>
<evidence type="ECO:0000256" key="5">
    <source>
        <dbReference type="ARBA" id="ARBA00022670"/>
    </source>
</evidence>
<evidence type="ECO:0000256" key="6">
    <source>
        <dbReference type="ARBA" id="ARBA00022692"/>
    </source>
</evidence>
<dbReference type="OrthoDB" id="9800627at2"/>
<evidence type="ECO:0000256" key="8">
    <source>
        <dbReference type="ARBA" id="ARBA00022801"/>
    </source>
</evidence>
<evidence type="ECO:0000256" key="13">
    <source>
        <dbReference type="SAM" id="Phobius"/>
    </source>
</evidence>
<feature type="transmembrane region" description="Helical" evidence="13">
    <location>
        <begin position="175"/>
        <end position="197"/>
    </location>
</feature>
<dbReference type="RefSeq" id="WP_133324979.1">
    <property type="nucleotide sequence ID" value="NZ_SMYL01000001.1"/>
</dbReference>
<keyword evidence="12 13" id="KW-0472">Membrane</keyword>
<keyword evidence="7" id="KW-0479">Metal-binding</keyword>
<evidence type="ECO:0000313" key="14">
    <source>
        <dbReference type="EMBL" id="TDK68376.1"/>
    </source>
</evidence>
<comment type="similarity">
    <text evidence="3">Belongs to the peptidase M50B family.</text>
</comment>
<accession>A0A4V3AV58</accession>
<sequence>MNELIQTLAVFAIPVVLAITLHEAAHAYAAKYYGDDTAYSRGRMSLNPARHIDPVGTLLIPVVLYLMTGGSFVFGYAKPVPIDFSRLRNPKRDMAWVALAGPASNFFMALAWMIGAYVLAITQVTEPFLLRMTEAGIVSNLVMFALNLFPMLPLDGGRILTSLLPMKQAIQFSKIEPYGFFIVLGLMWLKLFNYWLIPVMFLTEKSLHLILSPLQFLIK</sequence>
<keyword evidence="15" id="KW-1185">Reference proteome</keyword>
<evidence type="ECO:0000256" key="7">
    <source>
        <dbReference type="ARBA" id="ARBA00022723"/>
    </source>
</evidence>
<dbReference type="Proteomes" id="UP000294829">
    <property type="component" value="Unassembled WGS sequence"/>
</dbReference>
<dbReference type="CDD" id="cd06158">
    <property type="entry name" value="S2P-M50_like_1"/>
    <property type="match status" value="1"/>
</dbReference>
<comment type="subcellular location">
    <subcellularLocation>
        <location evidence="2">Cell membrane</location>
        <topology evidence="2">Multi-pass membrane protein</topology>
    </subcellularLocation>
</comment>
<proteinExistence type="inferred from homology"/>
<dbReference type="GO" id="GO:0005886">
    <property type="term" value="C:plasma membrane"/>
    <property type="evidence" value="ECO:0007669"/>
    <property type="project" value="UniProtKB-SubCell"/>
</dbReference>
<name>A0A4V3AV58_9BURK</name>
<organism evidence="14 15">
    <name type="scientific">Sapientia aquatica</name>
    <dbReference type="NCBI Taxonomy" id="1549640"/>
    <lineage>
        <taxon>Bacteria</taxon>
        <taxon>Pseudomonadati</taxon>
        <taxon>Pseudomonadota</taxon>
        <taxon>Betaproteobacteria</taxon>
        <taxon>Burkholderiales</taxon>
        <taxon>Oxalobacteraceae</taxon>
        <taxon>Sapientia</taxon>
    </lineage>
</organism>
<keyword evidence="4" id="KW-1003">Cell membrane</keyword>
<dbReference type="GO" id="GO:0006508">
    <property type="term" value="P:proteolysis"/>
    <property type="evidence" value="ECO:0007669"/>
    <property type="project" value="UniProtKB-KW"/>
</dbReference>
<dbReference type="InterPro" id="IPR052348">
    <property type="entry name" value="Metallopeptidase_M50B"/>
</dbReference>
<comment type="caution">
    <text evidence="14">The sequence shown here is derived from an EMBL/GenBank/DDBJ whole genome shotgun (WGS) entry which is preliminary data.</text>
</comment>
<evidence type="ECO:0000256" key="9">
    <source>
        <dbReference type="ARBA" id="ARBA00022833"/>
    </source>
</evidence>
<dbReference type="GO" id="GO:0008237">
    <property type="term" value="F:metallopeptidase activity"/>
    <property type="evidence" value="ECO:0007669"/>
    <property type="project" value="UniProtKB-KW"/>
</dbReference>
<reference evidence="14 15" key="1">
    <citation type="submission" date="2019-03" db="EMBL/GenBank/DDBJ databases">
        <title>Sapientia aquatica gen. nov., sp. nov., isolated from a crater lake.</title>
        <authorList>
            <person name="Felfoldi T."/>
            <person name="Szabo A."/>
            <person name="Toth E."/>
            <person name="Schumann P."/>
            <person name="Keki Z."/>
            <person name="Marialigeti K."/>
            <person name="Mathe I."/>
        </authorList>
    </citation>
    <scope>NUCLEOTIDE SEQUENCE [LARGE SCALE GENOMIC DNA]</scope>
    <source>
        <strain evidence="14 15">SA-152</strain>
    </source>
</reference>
<keyword evidence="6 13" id="KW-0812">Transmembrane</keyword>
<gene>
    <name evidence="14" type="ORF">E2I14_02200</name>
</gene>
<keyword evidence="11" id="KW-0482">Metalloprotease</keyword>
<dbReference type="GO" id="GO:0046872">
    <property type="term" value="F:metal ion binding"/>
    <property type="evidence" value="ECO:0007669"/>
    <property type="project" value="UniProtKB-KW"/>
</dbReference>